<dbReference type="InterPro" id="IPR025705">
    <property type="entry name" value="Beta_hexosaminidase_sua/sub"/>
</dbReference>
<keyword evidence="5" id="KW-0325">Glycoprotein</keyword>
<evidence type="ECO:0000256" key="4">
    <source>
        <dbReference type="ARBA" id="ARBA00022801"/>
    </source>
</evidence>
<evidence type="ECO:0000256" key="5">
    <source>
        <dbReference type="ARBA" id="ARBA00023180"/>
    </source>
</evidence>
<evidence type="ECO:0000256" key="6">
    <source>
        <dbReference type="ARBA" id="ARBA00023295"/>
    </source>
</evidence>
<dbReference type="Gene3D" id="3.30.379.10">
    <property type="entry name" value="Chitobiase/beta-hexosaminidase domain 2-like"/>
    <property type="match status" value="2"/>
</dbReference>
<evidence type="ECO:0000256" key="1">
    <source>
        <dbReference type="ARBA" id="ARBA00001231"/>
    </source>
</evidence>
<comment type="similarity">
    <text evidence="2">Belongs to the glycosyl hydrolase 20 family.</text>
</comment>
<dbReference type="InterPro" id="IPR015883">
    <property type="entry name" value="Glyco_hydro_20_cat"/>
</dbReference>
<sequence>MLLLFLVVTILHFRTSHETRLTERFVCENNACAQSKSTSESSYDSIELCQLVCGRYSNLWPMPTGAHELGQTAVKIDPKTVEVIIDNEGSDESKKYLDNVNASLPDGPLPDDSLPDAFLPAECHPDASLHDVSLPAAFLPAECHPDAFLPDDSIPDFPQDPAISKLFLSRLCRGCEPKETPSTQVQVHLRAKKDDLTLDTDTSETYKISITTNENLIEAFVEGETVYGVRHGLETLLQLTARISTNDNCSVSMLTKAAIEDAPLFKHRGILIDTARNFIPLPDLKRTIDGMASVKLNVLHWHAVDAHSFPLELKKLPQMAETGAYSSSETYSVADQEELIEYAKLRGVRIILEINTPAHAGNGWTWGPEADMGELVLCAYKEPWIEYCVQPPCGQLNPINPNTYKVLGDIFEEVNGRFPVNMFHMGGYKVKFECWNSSDSIRDYVSAKDPDLSTNTFTELWGEFHKKALTAWDTAVGHSDTNIILWTSDLTQPDGIPEWLDPKRFIIQYWALAESDVPDRLLKMGYRLIFSTKDNWSLDHGFWGDTKYHTWKIVYNYKIPNLEQVLGGEVSMWSEFVDQYSLDAKIWPRAAAVAERLWSDPKTIEYGISGDENQVEYRLARARDRLLRLGINADQTTPRWCYLNQNKCK</sequence>
<dbReference type="PANTHER" id="PTHR22600:SF42">
    <property type="entry name" value="BETA-N-ACETYLHEXOSAMINIDASE"/>
    <property type="match status" value="1"/>
</dbReference>
<feature type="domain" description="Beta-hexosaminidase eukaryotic type N-terminal" evidence="9">
    <location>
        <begin position="59"/>
        <end position="239"/>
    </location>
</feature>
<comment type="catalytic activity">
    <reaction evidence="1">
        <text>Hydrolysis of terminal non-reducing N-acetyl-D-hexosamine residues in N-acetyl-beta-D-hexosaminides.</text>
        <dbReference type="EC" id="3.2.1.52"/>
    </reaction>
</comment>
<keyword evidence="7" id="KW-0732">Signal</keyword>
<dbReference type="Pfam" id="PF00728">
    <property type="entry name" value="Glyco_hydro_20"/>
    <property type="match status" value="1"/>
</dbReference>
<feature type="chain" id="PRO_5047434512" description="beta-N-acetylhexosaminidase" evidence="7">
    <location>
        <begin position="19"/>
        <end position="649"/>
    </location>
</feature>
<evidence type="ECO:0000256" key="7">
    <source>
        <dbReference type="SAM" id="SignalP"/>
    </source>
</evidence>
<evidence type="ECO:0000259" key="8">
    <source>
        <dbReference type="Pfam" id="PF00728"/>
    </source>
</evidence>
<protein>
    <recommendedName>
        <fullName evidence="3">beta-N-acetylhexosaminidase</fullName>
        <ecNumber evidence="3">3.2.1.52</ecNumber>
    </recommendedName>
</protein>
<keyword evidence="11" id="KW-1185">Reference proteome</keyword>
<dbReference type="SUPFAM" id="SSF55545">
    <property type="entry name" value="beta-N-acetylhexosaminidase-like domain"/>
    <property type="match status" value="1"/>
</dbReference>
<dbReference type="Pfam" id="PF14845">
    <property type="entry name" value="Glycohydro_20b2"/>
    <property type="match status" value="1"/>
</dbReference>
<proteinExistence type="inferred from homology"/>
<evidence type="ECO:0000259" key="9">
    <source>
        <dbReference type="Pfam" id="PF14845"/>
    </source>
</evidence>
<feature type="signal peptide" evidence="7">
    <location>
        <begin position="1"/>
        <end position="18"/>
    </location>
</feature>
<evidence type="ECO:0000256" key="2">
    <source>
        <dbReference type="ARBA" id="ARBA00006285"/>
    </source>
</evidence>
<evidence type="ECO:0000313" key="10">
    <source>
        <dbReference type="EMBL" id="BES99377.1"/>
    </source>
</evidence>
<dbReference type="SUPFAM" id="SSF51445">
    <property type="entry name" value="(Trans)glycosidases"/>
    <property type="match status" value="1"/>
</dbReference>
<keyword evidence="4" id="KW-0378">Hydrolase</keyword>
<dbReference type="Proteomes" id="UP001307889">
    <property type="component" value="Chromosome 10"/>
</dbReference>
<dbReference type="PANTHER" id="PTHR22600">
    <property type="entry name" value="BETA-HEXOSAMINIDASE"/>
    <property type="match status" value="1"/>
</dbReference>
<dbReference type="EC" id="3.2.1.52" evidence="3"/>
<reference evidence="10 11" key="1">
    <citation type="submission" date="2023-09" db="EMBL/GenBank/DDBJ databases">
        <title>Nesidiocoris tenuis whole genome shotgun sequence.</title>
        <authorList>
            <person name="Shibata T."/>
            <person name="Shimoda M."/>
            <person name="Kobayashi T."/>
            <person name="Uehara T."/>
        </authorList>
    </citation>
    <scope>NUCLEOTIDE SEQUENCE [LARGE SCALE GENOMIC DNA]</scope>
    <source>
        <strain evidence="10 11">Japan</strain>
    </source>
</reference>
<dbReference type="Gene3D" id="3.20.20.80">
    <property type="entry name" value="Glycosidases"/>
    <property type="match status" value="1"/>
</dbReference>
<dbReference type="InterPro" id="IPR029018">
    <property type="entry name" value="Hex-like_dom2"/>
</dbReference>
<gene>
    <name evidence="10" type="ORF">NTJ_12194</name>
</gene>
<evidence type="ECO:0000313" key="11">
    <source>
        <dbReference type="Proteomes" id="UP001307889"/>
    </source>
</evidence>
<dbReference type="InterPro" id="IPR017853">
    <property type="entry name" value="GH"/>
</dbReference>
<organism evidence="10 11">
    <name type="scientific">Nesidiocoris tenuis</name>
    <dbReference type="NCBI Taxonomy" id="355587"/>
    <lineage>
        <taxon>Eukaryota</taxon>
        <taxon>Metazoa</taxon>
        <taxon>Ecdysozoa</taxon>
        <taxon>Arthropoda</taxon>
        <taxon>Hexapoda</taxon>
        <taxon>Insecta</taxon>
        <taxon>Pterygota</taxon>
        <taxon>Neoptera</taxon>
        <taxon>Paraneoptera</taxon>
        <taxon>Hemiptera</taxon>
        <taxon>Heteroptera</taxon>
        <taxon>Panheteroptera</taxon>
        <taxon>Cimicomorpha</taxon>
        <taxon>Miridae</taxon>
        <taxon>Dicyphina</taxon>
        <taxon>Nesidiocoris</taxon>
    </lineage>
</organism>
<keyword evidence="6" id="KW-0326">Glycosidase</keyword>
<name>A0ABN7B6W4_9HEMI</name>
<accession>A0ABN7B6W4</accession>
<feature type="domain" description="Glycoside hydrolase family 20 catalytic" evidence="8">
    <location>
        <begin position="265"/>
        <end position="600"/>
    </location>
</feature>
<dbReference type="CDD" id="cd06562">
    <property type="entry name" value="GH20_HexA_HexB-like"/>
    <property type="match status" value="1"/>
</dbReference>
<dbReference type="PRINTS" id="PR00738">
    <property type="entry name" value="GLHYDRLASE20"/>
</dbReference>
<dbReference type="EMBL" id="AP028918">
    <property type="protein sequence ID" value="BES99377.1"/>
    <property type="molecule type" value="Genomic_DNA"/>
</dbReference>
<evidence type="ECO:0000256" key="3">
    <source>
        <dbReference type="ARBA" id="ARBA00012663"/>
    </source>
</evidence>
<dbReference type="InterPro" id="IPR029019">
    <property type="entry name" value="HEX_eukaryotic_N"/>
</dbReference>